<sequence>MSSVATTRAGRTVATSESAEEALSIAEREVRAGPRRWVNGSVLLDEYIDYLERAARWARGRPPERCT</sequence>
<protein>
    <submittedName>
        <fullName evidence="1">Uncharacterized protein</fullName>
    </submittedName>
</protein>
<evidence type="ECO:0000313" key="1">
    <source>
        <dbReference type="EMBL" id="GAA2621255.1"/>
    </source>
</evidence>
<organism evidence="1 2">
    <name type="scientific">Actinomadura fulvescens</name>
    <dbReference type="NCBI Taxonomy" id="46160"/>
    <lineage>
        <taxon>Bacteria</taxon>
        <taxon>Bacillati</taxon>
        <taxon>Actinomycetota</taxon>
        <taxon>Actinomycetes</taxon>
        <taxon>Streptosporangiales</taxon>
        <taxon>Thermomonosporaceae</taxon>
        <taxon>Actinomadura</taxon>
    </lineage>
</organism>
<reference evidence="1 2" key="1">
    <citation type="journal article" date="2019" name="Int. J. Syst. Evol. Microbiol.">
        <title>The Global Catalogue of Microorganisms (GCM) 10K type strain sequencing project: providing services to taxonomists for standard genome sequencing and annotation.</title>
        <authorList>
            <consortium name="The Broad Institute Genomics Platform"/>
            <consortium name="The Broad Institute Genome Sequencing Center for Infectious Disease"/>
            <person name="Wu L."/>
            <person name="Ma J."/>
        </authorList>
    </citation>
    <scope>NUCLEOTIDE SEQUENCE [LARGE SCALE GENOMIC DNA]</scope>
    <source>
        <strain evidence="1 2">JCM 6833</strain>
    </source>
</reference>
<name>A0ABN3QAP5_9ACTN</name>
<dbReference type="Proteomes" id="UP001501509">
    <property type="component" value="Unassembled WGS sequence"/>
</dbReference>
<accession>A0ABN3QAP5</accession>
<keyword evidence="2" id="KW-1185">Reference proteome</keyword>
<evidence type="ECO:0000313" key="2">
    <source>
        <dbReference type="Proteomes" id="UP001501509"/>
    </source>
</evidence>
<comment type="caution">
    <text evidence="1">The sequence shown here is derived from an EMBL/GenBank/DDBJ whole genome shotgun (WGS) entry which is preliminary data.</text>
</comment>
<proteinExistence type="predicted"/>
<dbReference type="EMBL" id="BAAATD010000010">
    <property type="protein sequence ID" value="GAA2621255.1"/>
    <property type="molecule type" value="Genomic_DNA"/>
</dbReference>
<gene>
    <name evidence="1" type="ORF">GCM10010411_66430</name>
</gene>